<feature type="region of interest" description="Disordered" evidence="1">
    <location>
        <begin position="44"/>
        <end position="65"/>
    </location>
</feature>
<keyword evidence="3" id="KW-1185">Reference proteome</keyword>
<feature type="compositionally biased region" description="Low complexity" evidence="1">
    <location>
        <begin position="326"/>
        <end position="339"/>
    </location>
</feature>
<feature type="compositionally biased region" description="Basic and acidic residues" evidence="1">
    <location>
        <begin position="415"/>
        <end position="426"/>
    </location>
</feature>
<feature type="compositionally biased region" description="Basic and acidic residues" evidence="1">
    <location>
        <begin position="527"/>
        <end position="539"/>
    </location>
</feature>
<feature type="compositionally biased region" description="Basic and acidic residues" evidence="1">
    <location>
        <begin position="458"/>
        <end position="468"/>
    </location>
</feature>
<protein>
    <submittedName>
        <fullName evidence="2">Uncharacterized protein</fullName>
    </submittedName>
</protein>
<name>A0A6A6US61_9PEZI</name>
<feature type="compositionally biased region" description="Low complexity" evidence="1">
    <location>
        <begin position="370"/>
        <end position="381"/>
    </location>
</feature>
<dbReference type="Proteomes" id="UP000799302">
    <property type="component" value="Unassembled WGS sequence"/>
</dbReference>
<dbReference type="EMBL" id="MU004230">
    <property type="protein sequence ID" value="KAF2675125.1"/>
    <property type="molecule type" value="Genomic_DNA"/>
</dbReference>
<feature type="compositionally biased region" description="Basic and acidic residues" evidence="1">
    <location>
        <begin position="483"/>
        <end position="498"/>
    </location>
</feature>
<feature type="compositionally biased region" description="Low complexity" evidence="1">
    <location>
        <begin position="146"/>
        <end position="165"/>
    </location>
</feature>
<feature type="compositionally biased region" description="Basic residues" evidence="1">
    <location>
        <begin position="502"/>
        <end position="513"/>
    </location>
</feature>
<gene>
    <name evidence="2" type="ORF">BT63DRAFT_450105</name>
</gene>
<proteinExistence type="predicted"/>
<feature type="region of interest" description="Disordered" evidence="1">
    <location>
        <begin position="270"/>
        <end position="564"/>
    </location>
</feature>
<evidence type="ECO:0000313" key="3">
    <source>
        <dbReference type="Proteomes" id="UP000799302"/>
    </source>
</evidence>
<feature type="compositionally biased region" description="Polar residues" evidence="1">
    <location>
        <begin position="47"/>
        <end position="65"/>
    </location>
</feature>
<feature type="compositionally biased region" description="Pro residues" evidence="1">
    <location>
        <begin position="340"/>
        <end position="355"/>
    </location>
</feature>
<evidence type="ECO:0000313" key="2">
    <source>
        <dbReference type="EMBL" id="KAF2675125.1"/>
    </source>
</evidence>
<evidence type="ECO:0000256" key="1">
    <source>
        <dbReference type="SAM" id="MobiDB-lite"/>
    </source>
</evidence>
<dbReference type="AlphaFoldDB" id="A0A6A6US61"/>
<dbReference type="PRINTS" id="PR01217">
    <property type="entry name" value="PRICHEXTENSN"/>
</dbReference>
<reference evidence="2" key="1">
    <citation type="journal article" date="2020" name="Stud. Mycol.">
        <title>101 Dothideomycetes genomes: a test case for predicting lifestyles and emergence of pathogens.</title>
        <authorList>
            <person name="Haridas S."/>
            <person name="Albert R."/>
            <person name="Binder M."/>
            <person name="Bloem J."/>
            <person name="Labutti K."/>
            <person name="Salamov A."/>
            <person name="Andreopoulos B."/>
            <person name="Baker S."/>
            <person name="Barry K."/>
            <person name="Bills G."/>
            <person name="Bluhm B."/>
            <person name="Cannon C."/>
            <person name="Castanera R."/>
            <person name="Culley D."/>
            <person name="Daum C."/>
            <person name="Ezra D."/>
            <person name="Gonzalez J."/>
            <person name="Henrissat B."/>
            <person name="Kuo A."/>
            <person name="Liang C."/>
            <person name="Lipzen A."/>
            <person name="Lutzoni F."/>
            <person name="Magnuson J."/>
            <person name="Mondo S."/>
            <person name="Nolan M."/>
            <person name="Ohm R."/>
            <person name="Pangilinan J."/>
            <person name="Park H.-J."/>
            <person name="Ramirez L."/>
            <person name="Alfaro M."/>
            <person name="Sun H."/>
            <person name="Tritt A."/>
            <person name="Yoshinaga Y."/>
            <person name="Zwiers L.-H."/>
            <person name="Turgeon B."/>
            <person name="Goodwin S."/>
            <person name="Spatafora J."/>
            <person name="Crous P."/>
            <person name="Grigoriev I."/>
        </authorList>
    </citation>
    <scope>NUCLEOTIDE SEQUENCE</scope>
    <source>
        <strain evidence="2">CBS 115976</strain>
    </source>
</reference>
<accession>A0A6A6US61</accession>
<organism evidence="2 3">
    <name type="scientific">Microthyrium microscopicum</name>
    <dbReference type="NCBI Taxonomy" id="703497"/>
    <lineage>
        <taxon>Eukaryota</taxon>
        <taxon>Fungi</taxon>
        <taxon>Dikarya</taxon>
        <taxon>Ascomycota</taxon>
        <taxon>Pezizomycotina</taxon>
        <taxon>Dothideomycetes</taxon>
        <taxon>Dothideomycetes incertae sedis</taxon>
        <taxon>Microthyriales</taxon>
        <taxon>Microthyriaceae</taxon>
        <taxon>Microthyrium</taxon>
    </lineage>
</organism>
<feature type="region of interest" description="Disordered" evidence="1">
    <location>
        <begin position="144"/>
        <end position="187"/>
    </location>
</feature>
<sequence>MLPDEEYNYLKAKQDAEREAKRAQEIDQDLERIQQAEREELSRLLGRQSQRVSQPGISASRQTFRPNRAPYVGSFAWDDELNRATMGPSQANTGNRRDTSRMTMMTEASWAPTEDDEPAPGDRIHNGVVDYGQRPPIPRIPSAYQPSPAAERPVSPVSPVSPSASGFSLEPRHATTARPVSAVSPTNTTRPLSVVQLANALPPNFPASPRRPAPIDPNRPLSVVQVANALPPFTTASPREPAAIYAYNAPEEVQFANALPAFATESPAEPTFAFDEQPKPSSRRPSAIRGPPVAPYAGPSQHSSSKAPLPSPRNVAKPLPPKPRSSKGSLPSSRSGNKPLPHPPSPSRPKPPPSPSATSSKPRSRHGSHSSRPGSNSSNHSDLPRGRSSSFSHLVNLTKEFVNSIRGKSRSRSRGRAEPAREESSHGSRTKSSSRDGRGPPSSSQGRSSHHRCGSSGTHERKQSTGERSHHRSGSSGTHDRKRPTGERSHSSKPKGESSRSSGHHRSHSKEHKSKSSESRERHHREPRPSTPDDGRRDGFIATKAAGPVPFPSVQRPETPPELQPFDVDWKRAPTAWYAKSPALPPAQYSDLPANVQSAWSDDSSIAPTNPEGIIGGLLKRSSKDKPVTTKTRGAKNELTRLINWKQTEVTPEFILDLKSRYKYLQRFTAKHFMLFEQAEDDKRNEKYAQLLDRQSKETLLPGAPGEIQQQKDFAHERKAFQEEHIAEMIEQRKKSIRQMSQFCDKELIKCANEYGPLGGYESMYAQSLIDLPSWILKSRVTIDEIENISQNAIIEFAKEKKEKRERAR</sequence>